<evidence type="ECO:0000259" key="6">
    <source>
        <dbReference type="Pfam" id="PF13505"/>
    </source>
</evidence>
<evidence type="ECO:0000256" key="5">
    <source>
        <dbReference type="SAM" id="SignalP"/>
    </source>
</evidence>
<feature type="chain" id="PRO_5046707490" evidence="5">
    <location>
        <begin position="24"/>
        <end position="210"/>
    </location>
</feature>
<dbReference type="EMBL" id="JAVRHS010000001">
    <property type="protein sequence ID" value="MDT0574845.1"/>
    <property type="molecule type" value="Genomic_DNA"/>
</dbReference>
<evidence type="ECO:0000313" key="8">
    <source>
        <dbReference type="Proteomes" id="UP001259803"/>
    </source>
</evidence>
<dbReference type="InterPro" id="IPR027385">
    <property type="entry name" value="Beta-barrel_OMP"/>
</dbReference>
<evidence type="ECO:0000256" key="2">
    <source>
        <dbReference type="ARBA" id="ARBA00022729"/>
    </source>
</evidence>
<dbReference type="RefSeq" id="WP_311339404.1">
    <property type="nucleotide sequence ID" value="NZ_JAVRHS010000001.1"/>
</dbReference>
<dbReference type="SUPFAM" id="SSF56925">
    <property type="entry name" value="OMPA-like"/>
    <property type="match status" value="1"/>
</dbReference>
<comment type="caution">
    <text evidence="7">The sequence shown here is derived from an EMBL/GenBank/DDBJ whole genome shotgun (WGS) entry which is preliminary data.</text>
</comment>
<proteinExistence type="inferred from homology"/>
<dbReference type="InterPro" id="IPR011250">
    <property type="entry name" value="OMP/PagP_B-barrel"/>
</dbReference>
<comment type="subcellular location">
    <subcellularLocation>
        <location evidence="1">Membrane</location>
    </subcellularLocation>
</comment>
<keyword evidence="8" id="KW-1185">Reference proteome</keyword>
<dbReference type="PANTHER" id="PTHR34001">
    <property type="entry name" value="BLL7405 PROTEIN"/>
    <property type="match status" value="1"/>
</dbReference>
<dbReference type="Gene3D" id="2.40.160.20">
    <property type="match status" value="1"/>
</dbReference>
<dbReference type="InterPro" id="IPR051692">
    <property type="entry name" value="OMP-like"/>
</dbReference>
<reference evidence="7 8" key="1">
    <citation type="submission" date="2023-09" db="EMBL/GenBank/DDBJ databases">
        <authorList>
            <person name="Rey-Velasco X."/>
        </authorList>
    </citation>
    <scope>NUCLEOTIDE SEQUENCE [LARGE SCALE GENOMIC DNA]</scope>
    <source>
        <strain evidence="7 8">F390</strain>
    </source>
</reference>
<evidence type="ECO:0000256" key="4">
    <source>
        <dbReference type="ARBA" id="ARBA00038306"/>
    </source>
</evidence>
<evidence type="ECO:0000256" key="3">
    <source>
        <dbReference type="ARBA" id="ARBA00023136"/>
    </source>
</evidence>
<feature type="signal peptide" evidence="5">
    <location>
        <begin position="1"/>
        <end position="23"/>
    </location>
</feature>
<organism evidence="7 8">
    <name type="scientific">Croceicoccus esteveae</name>
    <dbReference type="NCBI Taxonomy" id="3075597"/>
    <lineage>
        <taxon>Bacteria</taxon>
        <taxon>Pseudomonadati</taxon>
        <taxon>Pseudomonadota</taxon>
        <taxon>Alphaproteobacteria</taxon>
        <taxon>Sphingomonadales</taxon>
        <taxon>Erythrobacteraceae</taxon>
        <taxon>Croceicoccus</taxon>
    </lineage>
</organism>
<dbReference type="Proteomes" id="UP001259803">
    <property type="component" value="Unassembled WGS sequence"/>
</dbReference>
<gene>
    <name evidence="7" type="ORF">RM533_01455</name>
</gene>
<dbReference type="PANTHER" id="PTHR34001:SF3">
    <property type="entry name" value="BLL7405 PROTEIN"/>
    <property type="match status" value="1"/>
</dbReference>
<name>A0ABU2ZEN0_9SPHN</name>
<protein>
    <submittedName>
        <fullName evidence="7">Outer membrane beta-barrel protein</fullName>
    </submittedName>
</protein>
<evidence type="ECO:0000256" key="1">
    <source>
        <dbReference type="ARBA" id="ARBA00004370"/>
    </source>
</evidence>
<feature type="domain" description="Outer membrane protein beta-barrel" evidence="6">
    <location>
        <begin position="12"/>
        <end position="210"/>
    </location>
</feature>
<keyword evidence="2 5" id="KW-0732">Signal</keyword>
<dbReference type="Pfam" id="PF13505">
    <property type="entry name" value="OMP_b-brl"/>
    <property type="match status" value="1"/>
</dbReference>
<sequence>MNKFVIALASGAAMTAIAVPAQAQVANTFTGARVEGLLGYDIAKPDGESVDGLLYGVGVGYDIDLGGAVAGIEGEFTDSTGKKNYTNNLDVNDFGIGRVKTGRDLYIGGRVGVKVRPDLLAYAKGGYTNGKFELRSTLGEFFRDENIHADGFRIGAGLEYALNQNSFTKLEYRYSNYSKAEIDFDNGPDSDRYDVDLDRHQIVASYGIRF</sequence>
<accession>A0ABU2ZEN0</accession>
<comment type="similarity">
    <text evidence="4">Belongs to the Omp25/RopB family.</text>
</comment>
<keyword evidence="3" id="KW-0472">Membrane</keyword>
<evidence type="ECO:0000313" key="7">
    <source>
        <dbReference type="EMBL" id="MDT0574845.1"/>
    </source>
</evidence>